<sequence>MTADSNNEGKSVAKAETPDLAAILGKTRKKRGGARWLVRFLVVLILIGCGAGAYFYFGQSGETYAYTTQPAKKGELTVIVTATGSVEPTEKVDISSEQSGTVRSVSVDYNSIVKAGDVLAVLDTNKLEADVQSAQAKLNSSKANVLKAQADLGSALNGLERLKSLVQNKVSTQQDLDAAQFKYDAAVATTQINEADVLAAEASLKLAEVNLSKARIVSPIDGMVLTRAVDPGATVAASLQAPVLFTLAGDLRRMELQVDVDEADVGQVAVGQKATFSVDAFPNKKFPAEIQKIRYASETISNVVTYMAVLTVQNDELLLRPGMTATADIVVQSIADTVLIPNAALRYSPPSEGRSRGLLSLFRPPRMRNFSAPPQTGAKRNVWVLRNGRAQSVAVEIGATDGQFTQLVSGSLSDGDELITDATALGR</sequence>
<dbReference type="Pfam" id="PF25876">
    <property type="entry name" value="HH_MFP_RND"/>
    <property type="match status" value="1"/>
</dbReference>
<dbReference type="GO" id="GO:0016020">
    <property type="term" value="C:membrane"/>
    <property type="evidence" value="ECO:0007669"/>
    <property type="project" value="InterPro"/>
</dbReference>
<evidence type="ECO:0000259" key="6">
    <source>
        <dbReference type="Pfam" id="PF25876"/>
    </source>
</evidence>
<dbReference type="InterPro" id="IPR006143">
    <property type="entry name" value="RND_pump_MFP"/>
</dbReference>
<protein>
    <submittedName>
        <fullName evidence="9">Efflux RND transporter periplasmic adaptor subunit</fullName>
    </submittedName>
</protein>
<evidence type="ECO:0000256" key="5">
    <source>
        <dbReference type="SAM" id="Phobius"/>
    </source>
</evidence>
<dbReference type="OrthoDB" id="9791520at2"/>
<dbReference type="EMBL" id="QFBC01000006">
    <property type="protein sequence ID" value="PWE55307.1"/>
    <property type="molecule type" value="Genomic_DNA"/>
</dbReference>
<dbReference type="InterPro" id="IPR058625">
    <property type="entry name" value="MdtA-like_BSH"/>
</dbReference>
<keyword evidence="5" id="KW-1133">Transmembrane helix</keyword>
<feature type="domain" description="CusB-like beta-barrel" evidence="8">
    <location>
        <begin position="256"/>
        <end position="329"/>
    </location>
</feature>
<accession>A0A2U2DPR6</accession>
<dbReference type="Pfam" id="PF25917">
    <property type="entry name" value="BSH_RND"/>
    <property type="match status" value="1"/>
</dbReference>
<dbReference type="GO" id="GO:0030313">
    <property type="term" value="C:cell envelope"/>
    <property type="evidence" value="ECO:0007669"/>
    <property type="project" value="UniProtKB-SubCell"/>
</dbReference>
<dbReference type="RefSeq" id="WP_109459005.1">
    <property type="nucleotide sequence ID" value="NZ_QFBC01000006.1"/>
</dbReference>
<keyword evidence="5" id="KW-0472">Membrane</keyword>
<keyword evidence="10" id="KW-1185">Reference proteome</keyword>
<dbReference type="Gene3D" id="2.40.30.170">
    <property type="match status" value="1"/>
</dbReference>
<feature type="transmembrane region" description="Helical" evidence="5">
    <location>
        <begin position="36"/>
        <end position="57"/>
    </location>
</feature>
<dbReference type="PANTHER" id="PTHR32347">
    <property type="entry name" value="EFFLUX SYSTEM COMPONENT YKNX-RELATED"/>
    <property type="match status" value="1"/>
</dbReference>
<evidence type="ECO:0000313" key="10">
    <source>
        <dbReference type="Proteomes" id="UP000245252"/>
    </source>
</evidence>
<dbReference type="SUPFAM" id="SSF111369">
    <property type="entry name" value="HlyD-like secretion proteins"/>
    <property type="match status" value="1"/>
</dbReference>
<dbReference type="InterPro" id="IPR050465">
    <property type="entry name" value="UPF0194_transport"/>
</dbReference>
<keyword evidence="3 4" id="KW-0175">Coiled coil</keyword>
<dbReference type="PANTHER" id="PTHR32347:SF14">
    <property type="entry name" value="EFFLUX SYSTEM COMPONENT YKNX-RELATED"/>
    <property type="match status" value="1"/>
</dbReference>
<dbReference type="InterPro" id="IPR058792">
    <property type="entry name" value="Beta-barrel_RND_2"/>
</dbReference>
<feature type="coiled-coil region" evidence="4">
    <location>
        <begin position="124"/>
        <end position="151"/>
    </location>
</feature>
<evidence type="ECO:0000259" key="7">
    <source>
        <dbReference type="Pfam" id="PF25917"/>
    </source>
</evidence>
<gene>
    <name evidence="9" type="ORF">DEM27_14650</name>
</gene>
<proteinExistence type="inferred from homology"/>
<dbReference type="NCBIfam" id="TIGR01730">
    <property type="entry name" value="RND_mfp"/>
    <property type="match status" value="1"/>
</dbReference>
<evidence type="ECO:0000256" key="4">
    <source>
        <dbReference type="SAM" id="Coils"/>
    </source>
</evidence>
<keyword evidence="5" id="KW-0812">Transmembrane</keyword>
<name>A0A2U2DPR6_9HYPH</name>
<comment type="subcellular location">
    <subcellularLocation>
        <location evidence="1">Cell envelope</location>
    </subcellularLocation>
</comment>
<dbReference type="Gene3D" id="1.10.287.470">
    <property type="entry name" value="Helix hairpin bin"/>
    <property type="match status" value="1"/>
</dbReference>
<comment type="caution">
    <text evidence="9">The sequence shown here is derived from an EMBL/GenBank/DDBJ whole genome shotgun (WGS) entry which is preliminary data.</text>
</comment>
<dbReference type="InterPro" id="IPR058624">
    <property type="entry name" value="MdtA-like_HH"/>
</dbReference>
<dbReference type="Pfam" id="PF25954">
    <property type="entry name" value="Beta-barrel_RND_2"/>
    <property type="match status" value="1"/>
</dbReference>
<evidence type="ECO:0000256" key="3">
    <source>
        <dbReference type="ARBA" id="ARBA00023054"/>
    </source>
</evidence>
<dbReference type="AlphaFoldDB" id="A0A2U2DPR6"/>
<dbReference type="Gene3D" id="2.40.50.100">
    <property type="match status" value="1"/>
</dbReference>
<dbReference type="GO" id="GO:0022857">
    <property type="term" value="F:transmembrane transporter activity"/>
    <property type="evidence" value="ECO:0007669"/>
    <property type="project" value="InterPro"/>
</dbReference>
<dbReference type="Proteomes" id="UP000245252">
    <property type="component" value="Unassembled WGS sequence"/>
</dbReference>
<evidence type="ECO:0000313" key="9">
    <source>
        <dbReference type="EMBL" id="PWE55307.1"/>
    </source>
</evidence>
<comment type="similarity">
    <text evidence="2">Belongs to the membrane fusion protein (MFP) (TC 8.A.1) family.</text>
</comment>
<reference evidence="9 10" key="1">
    <citation type="submission" date="2018-05" db="EMBL/GenBank/DDBJ databases">
        <title>The draft genome of strain NS-104.</title>
        <authorList>
            <person name="Hang P."/>
            <person name="Jiang J."/>
        </authorList>
    </citation>
    <scope>NUCLEOTIDE SEQUENCE [LARGE SCALE GENOMIC DNA]</scope>
    <source>
        <strain evidence="9 10">NS-104</strain>
    </source>
</reference>
<evidence type="ECO:0000256" key="1">
    <source>
        <dbReference type="ARBA" id="ARBA00004196"/>
    </source>
</evidence>
<feature type="domain" description="Multidrug resistance protein MdtA-like barrel-sandwich hybrid" evidence="7">
    <location>
        <begin position="90"/>
        <end position="244"/>
    </location>
</feature>
<feature type="domain" description="Multidrug resistance protein MdtA-like alpha-helical hairpin" evidence="6">
    <location>
        <begin position="138"/>
        <end position="212"/>
    </location>
</feature>
<evidence type="ECO:0000256" key="2">
    <source>
        <dbReference type="ARBA" id="ARBA00009477"/>
    </source>
</evidence>
<organism evidence="9 10">
    <name type="scientific">Metarhizobium album</name>
    <dbReference type="NCBI Taxonomy" id="2182425"/>
    <lineage>
        <taxon>Bacteria</taxon>
        <taxon>Pseudomonadati</taxon>
        <taxon>Pseudomonadota</taxon>
        <taxon>Alphaproteobacteria</taxon>
        <taxon>Hyphomicrobiales</taxon>
        <taxon>Rhizobiaceae</taxon>
        <taxon>Metarhizobium</taxon>
    </lineage>
</organism>
<evidence type="ECO:0000259" key="8">
    <source>
        <dbReference type="Pfam" id="PF25954"/>
    </source>
</evidence>